<protein>
    <submittedName>
        <fullName evidence="1">Viral A-type inclusion protein</fullName>
    </submittedName>
</protein>
<dbReference type="KEGG" id="spib:G8759_16360"/>
<dbReference type="Proteomes" id="UP000501802">
    <property type="component" value="Chromosome"/>
</dbReference>
<name>A0A6G9AP14_9BACT</name>
<sequence length="152" mass="16925">MSKPILTISGILVLSGLFWACGKSGEEAVKEAENGVFAIHDEVMPLIDDVMKSRKQLKARIAALDSTQAAGSPSTSLRIDEERDQARQIVQKLTLADSLMMNWMSQYNNDTLAKLPSEDALRYLEQQKDQITDVKSKINNSLKEASQFLQKP</sequence>
<gene>
    <name evidence="1" type="ORF">G8759_16360</name>
</gene>
<evidence type="ECO:0000313" key="2">
    <source>
        <dbReference type="Proteomes" id="UP000501802"/>
    </source>
</evidence>
<dbReference type="RefSeq" id="WP_167209761.1">
    <property type="nucleotide sequence ID" value="NZ_CP050063.1"/>
</dbReference>
<evidence type="ECO:0000313" key="1">
    <source>
        <dbReference type="EMBL" id="QIP14076.1"/>
    </source>
</evidence>
<keyword evidence="2" id="KW-1185">Reference proteome</keyword>
<reference evidence="1 2" key="1">
    <citation type="submission" date="2020-03" db="EMBL/GenBank/DDBJ databases">
        <authorList>
            <person name="Kim M.K."/>
        </authorList>
    </citation>
    <scope>NUCLEOTIDE SEQUENCE [LARGE SCALE GENOMIC DNA]</scope>
    <source>
        <strain evidence="1 2">BT328</strain>
    </source>
</reference>
<organism evidence="1 2">
    <name type="scientific">Spirosoma aureum</name>
    <dbReference type="NCBI Taxonomy" id="2692134"/>
    <lineage>
        <taxon>Bacteria</taxon>
        <taxon>Pseudomonadati</taxon>
        <taxon>Bacteroidota</taxon>
        <taxon>Cytophagia</taxon>
        <taxon>Cytophagales</taxon>
        <taxon>Cytophagaceae</taxon>
        <taxon>Spirosoma</taxon>
    </lineage>
</organism>
<proteinExistence type="predicted"/>
<dbReference type="EMBL" id="CP050063">
    <property type="protein sequence ID" value="QIP14076.1"/>
    <property type="molecule type" value="Genomic_DNA"/>
</dbReference>
<accession>A0A6G9AP14</accession>
<dbReference type="AlphaFoldDB" id="A0A6G9AP14"/>